<feature type="compositionally biased region" description="Low complexity" evidence="1">
    <location>
        <begin position="39"/>
        <end position="55"/>
    </location>
</feature>
<reference evidence="2 3" key="1">
    <citation type="submission" date="2021-06" db="EMBL/GenBank/DDBJ databases">
        <title>A haploid diamondback moth (Plutella xylostella L.) genome assembly resolves 31 chromosomes and identifies a diamide resistance mutation.</title>
        <authorList>
            <person name="Ward C.M."/>
            <person name="Perry K.D."/>
            <person name="Baker G."/>
            <person name="Powis K."/>
            <person name="Heckel D.G."/>
            <person name="Baxter S.W."/>
        </authorList>
    </citation>
    <scope>NUCLEOTIDE SEQUENCE [LARGE SCALE GENOMIC DNA]</scope>
    <source>
        <strain evidence="2 3">LV</strain>
        <tissue evidence="2">Single pupa</tissue>
    </source>
</reference>
<feature type="compositionally biased region" description="Pro residues" evidence="1">
    <location>
        <begin position="18"/>
        <end position="30"/>
    </location>
</feature>
<comment type="caution">
    <text evidence="2">The sequence shown here is derived from an EMBL/GenBank/DDBJ whole genome shotgun (WGS) entry which is preliminary data.</text>
</comment>
<name>A0ABQ7Q459_PLUXY</name>
<dbReference type="Proteomes" id="UP000823941">
    <property type="component" value="Chromosome 21"/>
</dbReference>
<accession>A0ABQ7Q459</accession>
<proteinExistence type="predicted"/>
<sequence length="67" mass="7223">MGRRVSCWVTSRGHVSRPAPPAPPAPPRPPRPLRHPPHRQSVPAAAPHTAPSHSHYLLPNKISPIAA</sequence>
<protein>
    <submittedName>
        <fullName evidence="2">Uncharacterized protein</fullName>
    </submittedName>
</protein>
<keyword evidence="3" id="KW-1185">Reference proteome</keyword>
<evidence type="ECO:0000256" key="1">
    <source>
        <dbReference type="SAM" id="MobiDB-lite"/>
    </source>
</evidence>
<evidence type="ECO:0000313" key="3">
    <source>
        <dbReference type="Proteomes" id="UP000823941"/>
    </source>
</evidence>
<evidence type="ECO:0000313" key="2">
    <source>
        <dbReference type="EMBL" id="KAG7300027.1"/>
    </source>
</evidence>
<organism evidence="2 3">
    <name type="scientific">Plutella xylostella</name>
    <name type="common">Diamondback moth</name>
    <name type="synonym">Plutella maculipennis</name>
    <dbReference type="NCBI Taxonomy" id="51655"/>
    <lineage>
        <taxon>Eukaryota</taxon>
        <taxon>Metazoa</taxon>
        <taxon>Ecdysozoa</taxon>
        <taxon>Arthropoda</taxon>
        <taxon>Hexapoda</taxon>
        <taxon>Insecta</taxon>
        <taxon>Pterygota</taxon>
        <taxon>Neoptera</taxon>
        <taxon>Endopterygota</taxon>
        <taxon>Lepidoptera</taxon>
        <taxon>Glossata</taxon>
        <taxon>Ditrysia</taxon>
        <taxon>Yponomeutoidea</taxon>
        <taxon>Plutellidae</taxon>
        <taxon>Plutella</taxon>
    </lineage>
</organism>
<dbReference type="EMBL" id="JAHIBW010000021">
    <property type="protein sequence ID" value="KAG7300027.1"/>
    <property type="molecule type" value="Genomic_DNA"/>
</dbReference>
<gene>
    <name evidence="2" type="ORF">JYU34_015548</name>
</gene>
<feature type="region of interest" description="Disordered" evidence="1">
    <location>
        <begin position="1"/>
        <end position="67"/>
    </location>
</feature>